<dbReference type="PANTHER" id="PTHR34501:SF9">
    <property type="entry name" value="MAJOR OUTER MEMBRANE PROTEIN P.IA"/>
    <property type="match status" value="1"/>
</dbReference>
<keyword evidence="4" id="KW-1134">Transmembrane beta strand</keyword>
<evidence type="ECO:0000256" key="9">
    <source>
        <dbReference type="ARBA" id="ARBA00023136"/>
    </source>
</evidence>
<evidence type="ECO:0000256" key="7">
    <source>
        <dbReference type="ARBA" id="ARBA00023065"/>
    </source>
</evidence>
<dbReference type="GO" id="GO:0046930">
    <property type="term" value="C:pore complex"/>
    <property type="evidence" value="ECO:0007669"/>
    <property type="project" value="UniProtKB-KW"/>
</dbReference>
<keyword evidence="9" id="KW-0472">Membrane</keyword>
<dbReference type="GO" id="GO:0006811">
    <property type="term" value="P:monoatomic ion transport"/>
    <property type="evidence" value="ECO:0007669"/>
    <property type="project" value="UniProtKB-KW"/>
</dbReference>
<keyword evidence="3" id="KW-0813">Transport</keyword>
<dbReference type="Pfam" id="PF13609">
    <property type="entry name" value="Porin_4"/>
    <property type="match status" value="1"/>
</dbReference>
<dbReference type="PANTHER" id="PTHR34501">
    <property type="entry name" value="PROTEIN YDDL-RELATED"/>
    <property type="match status" value="1"/>
</dbReference>
<name>A0A103Z9G5_BURCE</name>
<dbReference type="CDD" id="cd00342">
    <property type="entry name" value="gram_neg_porins"/>
    <property type="match status" value="1"/>
</dbReference>
<keyword evidence="7" id="KW-0406">Ion transport</keyword>
<protein>
    <submittedName>
        <fullName evidence="13">Porin</fullName>
    </submittedName>
</protein>
<sequence length="345" mass="36276">MQTSKYRGSAVKWAVTLGMCTCTGIAQAQSSVALYGLADAFVGELHPAGAAGNAWQVGSGGMTTSYWGMSGAEDLGGGIKAIFTLESFYRINGGQVGSFPGQSFFGRNAFVGLSGHFGELTLGRNTAPLFVSTLLFNPFGNSFIFSPIVVHSFLGSAMGAASLQSDTAIDDSILYQTPEVGGLSGSLLYSNAGVAGHVGQANYSANVLYFAGPLSATAAVQSLHTASLFLNGATTQTAWMVGGAYRLRAVKLFAQYQRVDNNNHVTDDTVQIGASVRIGLGSILMSWAGTQRRPSVGDRIRWSTAALGYDYPLSKRTDVYAAWRYDTITRVSSGNSVGAGIRVKF</sequence>
<feature type="domain" description="Porin" evidence="12">
    <location>
        <begin position="20"/>
        <end position="326"/>
    </location>
</feature>
<feature type="signal peptide" evidence="11">
    <location>
        <begin position="1"/>
        <end position="28"/>
    </location>
</feature>
<evidence type="ECO:0000256" key="11">
    <source>
        <dbReference type="SAM" id="SignalP"/>
    </source>
</evidence>
<evidence type="ECO:0000313" key="14">
    <source>
        <dbReference type="Proteomes" id="UP000069001"/>
    </source>
</evidence>
<dbReference type="InterPro" id="IPR033900">
    <property type="entry name" value="Gram_neg_porin_domain"/>
</dbReference>
<evidence type="ECO:0000256" key="5">
    <source>
        <dbReference type="ARBA" id="ARBA00022692"/>
    </source>
</evidence>
<dbReference type="Gene3D" id="2.40.160.10">
    <property type="entry name" value="Porin"/>
    <property type="match status" value="1"/>
</dbReference>
<proteinExistence type="predicted"/>
<comment type="subcellular location">
    <subcellularLocation>
        <location evidence="1">Cell outer membrane</location>
        <topology evidence="1">Multi-pass membrane protein</topology>
    </subcellularLocation>
</comment>
<dbReference type="InterPro" id="IPR050298">
    <property type="entry name" value="Gram-neg_bact_OMP"/>
</dbReference>
<reference evidence="13 14" key="1">
    <citation type="submission" date="2015-11" db="EMBL/GenBank/DDBJ databases">
        <title>Expanding the genomic diversity of Burkholderia species for the development of highly accurate diagnostics.</title>
        <authorList>
            <person name="Sahl J."/>
            <person name="Keim P."/>
            <person name="Wagner D."/>
        </authorList>
    </citation>
    <scope>NUCLEOTIDE SEQUENCE [LARGE SCALE GENOMIC DNA]</scope>
    <source>
        <strain evidence="13 14">MSMB1302</strain>
    </source>
</reference>
<evidence type="ECO:0000256" key="1">
    <source>
        <dbReference type="ARBA" id="ARBA00004571"/>
    </source>
</evidence>
<comment type="subunit">
    <text evidence="2">Homotrimer.</text>
</comment>
<dbReference type="AlphaFoldDB" id="A0A103Z9G5"/>
<gene>
    <name evidence="13" type="ORF">WS90_25665</name>
</gene>
<keyword evidence="10" id="KW-0998">Cell outer membrane</keyword>
<organism evidence="13 14">
    <name type="scientific">Burkholderia cepacia</name>
    <name type="common">Pseudomonas cepacia</name>
    <dbReference type="NCBI Taxonomy" id="292"/>
    <lineage>
        <taxon>Bacteria</taxon>
        <taxon>Pseudomonadati</taxon>
        <taxon>Pseudomonadota</taxon>
        <taxon>Betaproteobacteria</taxon>
        <taxon>Burkholderiales</taxon>
        <taxon>Burkholderiaceae</taxon>
        <taxon>Burkholderia</taxon>
        <taxon>Burkholderia cepacia complex</taxon>
    </lineage>
</organism>
<evidence type="ECO:0000313" key="13">
    <source>
        <dbReference type="EMBL" id="KVK76020.1"/>
    </source>
</evidence>
<evidence type="ECO:0000256" key="2">
    <source>
        <dbReference type="ARBA" id="ARBA00011233"/>
    </source>
</evidence>
<keyword evidence="8" id="KW-0626">Porin</keyword>
<evidence type="ECO:0000256" key="10">
    <source>
        <dbReference type="ARBA" id="ARBA00023237"/>
    </source>
</evidence>
<dbReference type="InterPro" id="IPR023614">
    <property type="entry name" value="Porin_dom_sf"/>
</dbReference>
<dbReference type="Proteomes" id="UP000069001">
    <property type="component" value="Unassembled WGS sequence"/>
</dbReference>
<dbReference type="SUPFAM" id="SSF56935">
    <property type="entry name" value="Porins"/>
    <property type="match status" value="1"/>
</dbReference>
<keyword evidence="5" id="KW-0812">Transmembrane</keyword>
<evidence type="ECO:0000256" key="3">
    <source>
        <dbReference type="ARBA" id="ARBA00022448"/>
    </source>
</evidence>
<feature type="chain" id="PRO_5007120031" evidence="11">
    <location>
        <begin position="29"/>
        <end position="345"/>
    </location>
</feature>
<evidence type="ECO:0000259" key="12">
    <source>
        <dbReference type="Pfam" id="PF13609"/>
    </source>
</evidence>
<evidence type="ECO:0000256" key="4">
    <source>
        <dbReference type="ARBA" id="ARBA00022452"/>
    </source>
</evidence>
<evidence type="ECO:0000256" key="8">
    <source>
        <dbReference type="ARBA" id="ARBA00023114"/>
    </source>
</evidence>
<dbReference type="GO" id="GO:0015288">
    <property type="term" value="F:porin activity"/>
    <property type="evidence" value="ECO:0007669"/>
    <property type="project" value="UniProtKB-KW"/>
</dbReference>
<comment type="caution">
    <text evidence="13">The sequence shown here is derived from an EMBL/GenBank/DDBJ whole genome shotgun (WGS) entry which is preliminary data.</text>
</comment>
<dbReference type="GO" id="GO:0009279">
    <property type="term" value="C:cell outer membrane"/>
    <property type="evidence" value="ECO:0007669"/>
    <property type="project" value="UniProtKB-SubCell"/>
</dbReference>
<dbReference type="EMBL" id="LOYH01000089">
    <property type="protein sequence ID" value="KVK76020.1"/>
    <property type="molecule type" value="Genomic_DNA"/>
</dbReference>
<evidence type="ECO:0000256" key="6">
    <source>
        <dbReference type="ARBA" id="ARBA00022729"/>
    </source>
</evidence>
<keyword evidence="6 11" id="KW-0732">Signal</keyword>
<accession>A0A103Z9G5</accession>